<evidence type="ECO:0000256" key="1">
    <source>
        <dbReference type="SAM" id="MobiDB-lite"/>
    </source>
</evidence>
<feature type="region of interest" description="Disordered" evidence="1">
    <location>
        <begin position="272"/>
        <end position="304"/>
    </location>
</feature>
<gene>
    <name evidence="3" type="ORF">LPJ53_000691</name>
</gene>
<keyword evidence="4" id="KW-1185">Reference proteome</keyword>
<feature type="compositionally biased region" description="Polar residues" evidence="1">
    <location>
        <begin position="317"/>
        <end position="337"/>
    </location>
</feature>
<protein>
    <recommendedName>
        <fullName evidence="2">Wbp11/ELF5/Saf1 N-terminal domain-containing protein</fullName>
    </recommendedName>
</protein>
<dbReference type="AlphaFoldDB" id="A0A9W8CVE1"/>
<dbReference type="OrthoDB" id="205569at2759"/>
<dbReference type="Proteomes" id="UP001149813">
    <property type="component" value="Unassembled WGS sequence"/>
</dbReference>
<organism evidence="3 4">
    <name type="scientific">Coemansia erecta</name>
    <dbReference type="NCBI Taxonomy" id="147472"/>
    <lineage>
        <taxon>Eukaryota</taxon>
        <taxon>Fungi</taxon>
        <taxon>Fungi incertae sedis</taxon>
        <taxon>Zoopagomycota</taxon>
        <taxon>Kickxellomycotina</taxon>
        <taxon>Kickxellomycetes</taxon>
        <taxon>Kickxellales</taxon>
        <taxon>Kickxellaceae</taxon>
        <taxon>Coemansia</taxon>
    </lineage>
</organism>
<evidence type="ECO:0000313" key="4">
    <source>
        <dbReference type="Proteomes" id="UP001149813"/>
    </source>
</evidence>
<feature type="compositionally biased region" description="Pro residues" evidence="1">
    <location>
        <begin position="198"/>
        <end position="216"/>
    </location>
</feature>
<feature type="domain" description="Wbp11/ELF5/Saf1 N-terminal" evidence="2">
    <location>
        <begin position="9"/>
        <end position="82"/>
    </location>
</feature>
<evidence type="ECO:0000313" key="3">
    <source>
        <dbReference type="EMBL" id="KAJ1725128.1"/>
    </source>
</evidence>
<sequence length="354" mass="38496">MAKDKSLGANPADVHRKRMQEREAKRNKEVRKKMREAAVLNKDTAKMESRIEQYKNITQTRKMTAGEREKLQKLEEELQDIKDKQAKAGVTPQSRSHAGPAIGYDPLAEADSRSSAIDGQYMSSDADEDNDNDQQTTIDDLGIPTIAVYKEHSAEDAGLMPPMPPGTPPLLPQDLDIGPVWPPLPQGPSPMLPASAARPPPPFPPGLPPGMPPPPRPPRHALARPPARPVSATVLSAEPQVRDLKKELTSLVPSAISRKSKQKERQKVLDTIPMAPRMMVNAAPDIETEATDGSSGSAGSSLLGSIKPVAGVQFSTGLQLHHTQSSKPQTSTQNADSSLDEEYQKFMSQMKKLQ</sequence>
<feature type="compositionally biased region" description="Pro residues" evidence="1">
    <location>
        <begin position="161"/>
        <end position="171"/>
    </location>
</feature>
<dbReference type="GO" id="GO:0006396">
    <property type="term" value="P:RNA processing"/>
    <property type="evidence" value="ECO:0007669"/>
    <property type="project" value="InterPro"/>
</dbReference>
<proteinExistence type="predicted"/>
<evidence type="ECO:0000259" key="2">
    <source>
        <dbReference type="Pfam" id="PF09429"/>
    </source>
</evidence>
<accession>A0A9W8CVE1</accession>
<feature type="region of interest" description="Disordered" evidence="1">
    <location>
        <begin position="156"/>
        <end position="238"/>
    </location>
</feature>
<feature type="region of interest" description="Disordered" evidence="1">
    <location>
        <begin position="1"/>
        <end position="44"/>
    </location>
</feature>
<feature type="region of interest" description="Disordered" evidence="1">
    <location>
        <begin position="317"/>
        <end position="354"/>
    </location>
</feature>
<dbReference type="Pfam" id="PF09429">
    <property type="entry name" value="Wbp11"/>
    <property type="match status" value="1"/>
</dbReference>
<comment type="caution">
    <text evidence="3">The sequence shown here is derived from an EMBL/GenBank/DDBJ whole genome shotgun (WGS) entry which is preliminary data.</text>
</comment>
<reference evidence="3" key="1">
    <citation type="submission" date="2022-07" db="EMBL/GenBank/DDBJ databases">
        <title>Phylogenomic reconstructions and comparative analyses of Kickxellomycotina fungi.</title>
        <authorList>
            <person name="Reynolds N.K."/>
            <person name="Stajich J.E."/>
            <person name="Barry K."/>
            <person name="Grigoriev I.V."/>
            <person name="Crous P."/>
            <person name="Smith M.E."/>
        </authorList>
    </citation>
    <scope>NUCLEOTIDE SEQUENCE</scope>
    <source>
        <strain evidence="3">NBRC 32514</strain>
    </source>
</reference>
<feature type="region of interest" description="Disordered" evidence="1">
    <location>
        <begin position="83"/>
        <end position="143"/>
    </location>
</feature>
<feature type="compositionally biased region" description="Low complexity" evidence="1">
    <location>
        <begin position="293"/>
        <end position="304"/>
    </location>
</feature>
<feature type="compositionally biased region" description="Pro residues" evidence="1">
    <location>
        <begin position="180"/>
        <end position="191"/>
    </location>
</feature>
<feature type="compositionally biased region" description="Polar residues" evidence="1">
    <location>
        <begin position="113"/>
        <end position="123"/>
    </location>
</feature>
<dbReference type="EMBL" id="JANBOJ010000012">
    <property type="protein sequence ID" value="KAJ1725128.1"/>
    <property type="molecule type" value="Genomic_DNA"/>
</dbReference>
<name>A0A9W8CVE1_9FUNG</name>
<dbReference type="InterPro" id="IPR019007">
    <property type="entry name" value="Wbp11/ELF5/Saf1_N"/>
</dbReference>